<keyword evidence="3" id="KW-1185">Reference proteome</keyword>
<evidence type="ECO:0000313" key="3">
    <source>
        <dbReference type="Proteomes" id="UP001165367"/>
    </source>
</evidence>
<organism evidence="2 3">
    <name type="scientific">Terrimonas ginsenosidimutans</name>
    <dbReference type="NCBI Taxonomy" id="2908004"/>
    <lineage>
        <taxon>Bacteria</taxon>
        <taxon>Pseudomonadati</taxon>
        <taxon>Bacteroidota</taxon>
        <taxon>Chitinophagia</taxon>
        <taxon>Chitinophagales</taxon>
        <taxon>Chitinophagaceae</taxon>
        <taxon>Terrimonas</taxon>
    </lineage>
</organism>
<evidence type="ECO:0008006" key="4">
    <source>
        <dbReference type="Google" id="ProtNLM"/>
    </source>
</evidence>
<name>A0ABS9KST2_9BACT</name>
<dbReference type="PROSITE" id="PS51257">
    <property type="entry name" value="PROKAR_LIPOPROTEIN"/>
    <property type="match status" value="1"/>
</dbReference>
<dbReference type="Proteomes" id="UP001165367">
    <property type="component" value="Unassembled WGS sequence"/>
</dbReference>
<dbReference type="Gene3D" id="2.130.10.10">
    <property type="entry name" value="YVTN repeat-like/Quinoprotein amine dehydrogenase"/>
    <property type="match status" value="1"/>
</dbReference>
<sequence length="356" mass="37777">MKTTSLLIALSLFVFVSSCNKDDNPAPETPEVTTGLYVMSEGNFSGSNTMLTYYGFSDNKATTDYWNSVNGSGLGGVGNDILLYGGKIYIPMNVSSNVTIANAFTAKLISKIEFTDPASGAKREPRYAVGYKNKVLVSSSDGTVAVIDTTSLTVDKWIKVGANPDGLAVSGDRLYVANSGGYNPVFDSTLSVVDLNTMAETQKVKIGVNPGFVAADNSGNIYVACGGNYADVAPSLVKFSTATNSVVKAADTAIGKIRYYDGLLYATGGYFGSKNVRTLSTTDFKETRSNFVTDGTAIINPYGVNIDTETGDVYVTDAKNFVTTGEVFCFDKNGKKKFNFSVAPAVGPNTVVLIRQ</sequence>
<feature type="signal peptide" evidence="1">
    <location>
        <begin position="1"/>
        <end position="21"/>
    </location>
</feature>
<evidence type="ECO:0000256" key="1">
    <source>
        <dbReference type="SAM" id="SignalP"/>
    </source>
</evidence>
<dbReference type="InterPro" id="IPR031815">
    <property type="entry name" value="DUF5074"/>
</dbReference>
<evidence type="ECO:0000313" key="2">
    <source>
        <dbReference type="EMBL" id="MCG2615358.1"/>
    </source>
</evidence>
<dbReference type="SUPFAM" id="SSF63825">
    <property type="entry name" value="YWTD domain"/>
    <property type="match status" value="1"/>
</dbReference>
<dbReference type="InterPro" id="IPR051200">
    <property type="entry name" value="Host-pathogen_enzymatic-act"/>
</dbReference>
<dbReference type="PANTHER" id="PTHR47197:SF3">
    <property type="entry name" value="DIHYDRO-HEME D1 DEHYDROGENASE"/>
    <property type="match status" value="1"/>
</dbReference>
<dbReference type="Pfam" id="PF16819">
    <property type="entry name" value="DUF5074"/>
    <property type="match status" value="1"/>
</dbReference>
<reference evidence="2" key="1">
    <citation type="submission" date="2022-01" db="EMBL/GenBank/DDBJ databases">
        <authorList>
            <person name="Jo J.-H."/>
            <person name="Im W.-T."/>
        </authorList>
    </citation>
    <scope>NUCLEOTIDE SEQUENCE</scope>
    <source>
        <strain evidence="2">NA20</strain>
    </source>
</reference>
<feature type="chain" id="PRO_5045090891" description="YncE family protein" evidence="1">
    <location>
        <begin position="22"/>
        <end position="356"/>
    </location>
</feature>
<keyword evidence="1" id="KW-0732">Signal</keyword>
<accession>A0ABS9KST2</accession>
<gene>
    <name evidence="2" type="ORF">LZZ85_13745</name>
</gene>
<protein>
    <recommendedName>
        <fullName evidence="4">YncE family protein</fullName>
    </recommendedName>
</protein>
<proteinExistence type="predicted"/>
<dbReference type="PANTHER" id="PTHR47197">
    <property type="entry name" value="PROTEIN NIRF"/>
    <property type="match status" value="1"/>
</dbReference>
<dbReference type="EMBL" id="JAKLTR010000008">
    <property type="protein sequence ID" value="MCG2615358.1"/>
    <property type="molecule type" value="Genomic_DNA"/>
</dbReference>
<comment type="caution">
    <text evidence="2">The sequence shown here is derived from an EMBL/GenBank/DDBJ whole genome shotgun (WGS) entry which is preliminary data.</text>
</comment>
<dbReference type="RefSeq" id="WP_237872646.1">
    <property type="nucleotide sequence ID" value="NZ_JAKLTR010000008.1"/>
</dbReference>
<dbReference type="InterPro" id="IPR015943">
    <property type="entry name" value="WD40/YVTN_repeat-like_dom_sf"/>
</dbReference>